<evidence type="ECO:0000256" key="1">
    <source>
        <dbReference type="ARBA" id="ARBA00022729"/>
    </source>
</evidence>
<organism evidence="3 4">
    <name type="scientific">Ornithinimicrobium cerasi</name>
    <dbReference type="NCBI Taxonomy" id="2248773"/>
    <lineage>
        <taxon>Bacteria</taxon>
        <taxon>Bacillati</taxon>
        <taxon>Actinomycetota</taxon>
        <taxon>Actinomycetes</taxon>
        <taxon>Micrococcales</taxon>
        <taxon>Ornithinimicrobiaceae</taxon>
        <taxon>Ornithinimicrobium</taxon>
    </lineage>
</organism>
<feature type="region of interest" description="Disordered" evidence="2">
    <location>
        <begin position="1"/>
        <end position="20"/>
    </location>
</feature>
<name>A0A285VUE7_9MICO</name>
<feature type="compositionally biased region" description="Gly residues" evidence="2">
    <location>
        <begin position="49"/>
        <end position="62"/>
    </location>
</feature>
<keyword evidence="1" id="KW-0732">Signal</keyword>
<dbReference type="InterPro" id="IPR050490">
    <property type="entry name" value="Bact_solute-bd_prot1"/>
</dbReference>
<evidence type="ECO:0000313" key="3">
    <source>
        <dbReference type="EMBL" id="SOC57662.1"/>
    </source>
</evidence>
<sequence length="471" mass="49997">MPAATPHPAHHPTKRVTSMKISTRVASVTTLAALLLPLAACGGDSTGDAGEGSGPAAGGGGAEATACEPSDGEVNLTFFSWVPGIEGVVDIWNEQNPDVQVEVQTGPNGNSGTYQNFFNQLEAGNPPDLGQIEFDALPNFRVQDGLTDIAGCEGVMDARDQFVEWTWTQVQLGEEDAVYAIPQDTGPMAMFYREDLFTEAGIEVPTTWEEYAAAAEQVRENDGYITNFSTSDINQFAGLVWQAGGSWFGTEGESWQVGLDSEESVQVADYWDGLVQEDLVSTLPPWTTEWDNAYNTGQAWTWISAVWGANSIMSGAPDTEGAWRVAPMPTWDGEVAAGNWGGSTTAVFNGTEHPHEAAQFALWLNTSEEAHTALIEAANLYPATTAGQQLPALAEGVPFYGDQPIYEVFTEAGATVPTEWTWGPTMTQVYNDVADGFSAAVSGDGGLADALTAAQDSTTTALEAQGIPVGE</sequence>
<proteinExistence type="predicted"/>
<reference evidence="4" key="1">
    <citation type="submission" date="2017-08" db="EMBL/GenBank/DDBJ databases">
        <authorList>
            <person name="Varghese N."/>
            <person name="Submissions S."/>
        </authorList>
    </citation>
    <scope>NUCLEOTIDE SEQUENCE [LARGE SCALE GENOMIC DNA]</scope>
    <source>
        <strain evidence="4">USBA17B2</strain>
    </source>
</reference>
<keyword evidence="3" id="KW-0813">Transport</keyword>
<keyword evidence="4" id="KW-1185">Reference proteome</keyword>
<dbReference type="EMBL" id="OBQK01000015">
    <property type="protein sequence ID" value="SOC57662.1"/>
    <property type="molecule type" value="Genomic_DNA"/>
</dbReference>
<gene>
    <name evidence="3" type="ORF">SAMN05421879_1156</name>
</gene>
<dbReference type="SUPFAM" id="SSF53850">
    <property type="entry name" value="Periplasmic binding protein-like II"/>
    <property type="match status" value="1"/>
</dbReference>
<protein>
    <submittedName>
        <fullName evidence="3">Multiple sugar transport system substrate-binding protein</fullName>
    </submittedName>
</protein>
<dbReference type="PANTHER" id="PTHR43649:SF33">
    <property type="entry name" value="POLYGALACTURONAN_RHAMNOGALACTURONAN-BINDING PROTEIN YTCQ"/>
    <property type="match status" value="1"/>
</dbReference>
<accession>A0A285VUE7</accession>
<dbReference type="PANTHER" id="PTHR43649">
    <property type="entry name" value="ARABINOSE-BINDING PROTEIN-RELATED"/>
    <property type="match status" value="1"/>
</dbReference>
<dbReference type="Gene3D" id="3.40.190.10">
    <property type="entry name" value="Periplasmic binding protein-like II"/>
    <property type="match status" value="1"/>
</dbReference>
<feature type="region of interest" description="Disordered" evidence="2">
    <location>
        <begin position="47"/>
        <end position="68"/>
    </location>
</feature>
<dbReference type="AlphaFoldDB" id="A0A285VUE7"/>
<keyword evidence="3" id="KW-0762">Sugar transport</keyword>
<evidence type="ECO:0000256" key="2">
    <source>
        <dbReference type="SAM" id="MobiDB-lite"/>
    </source>
</evidence>
<dbReference type="Proteomes" id="UP000219688">
    <property type="component" value="Unassembled WGS sequence"/>
</dbReference>
<evidence type="ECO:0000313" key="4">
    <source>
        <dbReference type="Proteomes" id="UP000219688"/>
    </source>
</evidence>